<evidence type="ECO:0000313" key="3">
    <source>
        <dbReference type="Proteomes" id="UP000256877"/>
    </source>
</evidence>
<evidence type="ECO:0000313" key="2">
    <source>
        <dbReference type="EMBL" id="RFA97779.1"/>
    </source>
</evidence>
<dbReference type="AlphaFoldDB" id="A0A371R2K3"/>
<dbReference type="EMBL" id="NMUE01000024">
    <property type="protein sequence ID" value="RFA95261.1"/>
    <property type="molecule type" value="Genomic_DNA"/>
</dbReference>
<dbReference type="Proteomes" id="UP000257123">
    <property type="component" value="Unassembled WGS sequence"/>
</dbReference>
<reference evidence="3 4" key="1">
    <citation type="submission" date="2017-07" db="EMBL/GenBank/DDBJ databases">
        <title>Draft genome sequence of aerobic hyperthermophilic archaea, Pyrobaculum aerophilum YKB31 and YKB32.</title>
        <authorList>
            <person name="Mochizuki T."/>
            <person name="Berliner A.J."/>
            <person name="Yoshida-Takashima Y."/>
            <person name="Takaki Y."/>
            <person name="Nunoura T."/>
            <person name="Takai K."/>
        </authorList>
    </citation>
    <scope>NUCLEOTIDE SEQUENCE [LARGE SCALE GENOMIC DNA]</scope>
    <source>
        <strain evidence="1 4">YKB31</strain>
        <strain evidence="2 3">YKB32</strain>
    </source>
</reference>
<gene>
    <name evidence="1" type="ORF">CGL51_07970</name>
    <name evidence="2" type="ORF">CGL52_08520</name>
</gene>
<dbReference type="OrthoDB" id="28068at2157"/>
<sequence>MKLAYARGPPIAVFAGSWKCTVSPIDGTPIALGEPFGDCEPDIDRLISIATTVRIIKQMGVKVFISRELGEDEVDAAYAGGADGVLEELSFSRDEYRDGVQFVLFQPADPVELVNRVREIAQRHKKPFDVLVATSFENAKVFAPYVDGVVLTGGWVGVELTRIDHLPEVGRCVHCGVDFLMYGNSLKRCVYCGRRLVKVITSTKPPRSKAVFRSVFKQYVNVNRLRFKVV</sequence>
<dbReference type="RefSeq" id="WP_116421339.1">
    <property type="nucleotide sequence ID" value="NZ_NMUE01000024.1"/>
</dbReference>
<accession>A0A371R2K3</accession>
<protein>
    <submittedName>
        <fullName evidence="2">Uncharacterized protein</fullName>
    </submittedName>
</protein>
<evidence type="ECO:0000313" key="4">
    <source>
        <dbReference type="Proteomes" id="UP000257123"/>
    </source>
</evidence>
<dbReference type="EMBL" id="NMUF01000022">
    <property type="protein sequence ID" value="RFA97779.1"/>
    <property type="molecule type" value="Genomic_DNA"/>
</dbReference>
<organism evidence="2 3">
    <name type="scientific">Pyrobaculum aerophilum</name>
    <dbReference type="NCBI Taxonomy" id="13773"/>
    <lineage>
        <taxon>Archaea</taxon>
        <taxon>Thermoproteota</taxon>
        <taxon>Thermoprotei</taxon>
        <taxon>Thermoproteales</taxon>
        <taxon>Thermoproteaceae</taxon>
        <taxon>Pyrobaculum</taxon>
    </lineage>
</organism>
<dbReference type="Proteomes" id="UP000256877">
    <property type="component" value="Unassembled WGS sequence"/>
</dbReference>
<comment type="caution">
    <text evidence="2">The sequence shown here is derived from an EMBL/GenBank/DDBJ whole genome shotgun (WGS) entry which is preliminary data.</text>
</comment>
<proteinExistence type="predicted"/>
<name>A0A371R2K3_9CREN</name>
<evidence type="ECO:0000313" key="1">
    <source>
        <dbReference type="EMBL" id="RFA95261.1"/>
    </source>
</evidence>